<dbReference type="GO" id="GO:0008720">
    <property type="term" value="F:D-lactate dehydrogenase (NAD+) activity"/>
    <property type="evidence" value="ECO:0007669"/>
    <property type="project" value="TreeGrafter"/>
</dbReference>
<accession>A0A521DLK6</accession>
<dbReference type="GO" id="GO:1903457">
    <property type="term" value="P:lactate catabolic process"/>
    <property type="evidence" value="ECO:0007669"/>
    <property type="project" value="TreeGrafter"/>
</dbReference>
<gene>
    <name evidence="10" type="ORF">SAMN06265349_103359</name>
</gene>
<keyword evidence="7" id="KW-0411">Iron-sulfur</keyword>
<evidence type="ECO:0000259" key="8">
    <source>
        <dbReference type="PROSITE" id="PS51379"/>
    </source>
</evidence>
<feature type="domain" description="FAD-binding PCMH-type" evidence="9">
    <location>
        <begin position="68"/>
        <end position="307"/>
    </location>
</feature>
<dbReference type="Gene3D" id="3.30.465.10">
    <property type="match status" value="1"/>
</dbReference>
<name>A0A521DLK6_9FLAO</name>
<evidence type="ECO:0000256" key="6">
    <source>
        <dbReference type="ARBA" id="ARBA00023004"/>
    </source>
</evidence>
<evidence type="ECO:0000313" key="11">
    <source>
        <dbReference type="Proteomes" id="UP000317289"/>
    </source>
</evidence>
<organism evidence="10 11">
    <name type="scientific">Flavobacterium resistens</name>
    <dbReference type="NCBI Taxonomy" id="443612"/>
    <lineage>
        <taxon>Bacteria</taxon>
        <taxon>Pseudomonadati</taxon>
        <taxon>Bacteroidota</taxon>
        <taxon>Flavobacteriia</taxon>
        <taxon>Flavobacteriales</taxon>
        <taxon>Flavobacteriaceae</taxon>
        <taxon>Flavobacterium</taxon>
    </lineage>
</organism>
<dbReference type="PROSITE" id="PS51379">
    <property type="entry name" value="4FE4S_FER_2"/>
    <property type="match status" value="1"/>
</dbReference>
<evidence type="ECO:0008006" key="12">
    <source>
        <dbReference type="Google" id="ProtNLM"/>
    </source>
</evidence>
<dbReference type="InterPro" id="IPR004113">
    <property type="entry name" value="FAD-bd_oxidored_4_C"/>
</dbReference>
<dbReference type="Pfam" id="PF13534">
    <property type="entry name" value="Fer4_17"/>
    <property type="match status" value="1"/>
</dbReference>
<dbReference type="Proteomes" id="UP000317289">
    <property type="component" value="Unassembled WGS sequence"/>
</dbReference>
<evidence type="ECO:0000256" key="7">
    <source>
        <dbReference type="ARBA" id="ARBA00023014"/>
    </source>
</evidence>
<dbReference type="GO" id="GO:0004458">
    <property type="term" value="F:D-lactate dehydrogenase (cytochrome) activity"/>
    <property type="evidence" value="ECO:0007669"/>
    <property type="project" value="TreeGrafter"/>
</dbReference>
<dbReference type="InterPro" id="IPR006094">
    <property type="entry name" value="Oxid_FAD_bind_N"/>
</dbReference>
<dbReference type="InterPro" id="IPR009051">
    <property type="entry name" value="Helical_ferredxn"/>
</dbReference>
<dbReference type="GO" id="GO:0051536">
    <property type="term" value="F:iron-sulfur cluster binding"/>
    <property type="evidence" value="ECO:0007669"/>
    <property type="project" value="UniProtKB-KW"/>
</dbReference>
<dbReference type="GO" id="GO:0046872">
    <property type="term" value="F:metal ion binding"/>
    <property type="evidence" value="ECO:0007669"/>
    <property type="project" value="UniProtKB-KW"/>
</dbReference>
<keyword evidence="3" id="KW-0479">Metal-binding</keyword>
<dbReference type="InterPro" id="IPR036318">
    <property type="entry name" value="FAD-bd_PCMH-like_sf"/>
</dbReference>
<dbReference type="Pfam" id="PF01565">
    <property type="entry name" value="FAD_binding_4"/>
    <property type="match status" value="1"/>
</dbReference>
<dbReference type="InterPro" id="IPR016166">
    <property type="entry name" value="FAD-bd_PCMH"/>
</dbReference>
<dbReference type="PANTHER" id="PTHR11748">
    <property type="entry name" value="D-LACTATE DEHYDROGENASE"/>
    <property type="match status" value="1"/>
</dbReference>
<dbReference type="InterPro" id="IPR016164">
    <property type="entry name" value="FAD-linked_Oxase-like_C"/>
</dbReference>
<evidence type="ECO:0000313" key="10">
    <source>
        <dbReference type="EMBL" id="SMO72556.1"/>
    </source>
</evidence>
<dbReference type="SUPFAM" id="SSF46548">
    <property type="entry name" value="alpha-helical ferredoxin"/>
    <property type="match status" value="1"/>
</dbReference>
<evidence type="ECO:0000256" key="3">
    <source>
        <dbReference type="ARBA" id="ARBA00022723"/>
    </source>
</evidence>
<dbReference type="InterPro" id="IPR016169">
    <property type="entry name" value="FAD-bd_PCMH_sub2"/>
</dbReference>
<evidence type="ECO:0000256" key="4">
    <source>
        <dbReference type="ARBA" id="ARBA00022827"/>
    </source>
</evidence>
<protein>
    <recommendedName>
        <fullName evidence="12">FAD/FMN-containing dehydrogenase</fullName>
    </recommendedName>
</protein>
<dbReference type="PANTHER" id="PTHR11748:SF119">
    <property type="entry name" value="D-2-HYDROXYGLUTARATE DEHYDROGENASE"/>
    <property type="match status" value="1"/>
</dbReference>
<dbReference type="InterPro" id="IPR016171">
    <property type="entry name" value="Vanillyl_alc_oxidase_C-sub2"/>
</dbReference>
<dbReference type="GO" id="GO:0071949">
    <property type="term" value="F:FAD binding"/>
    <property type="evidence" value="ECO:0007669"/>
    <property type="project" value="InterPro"/>
</dbReference>
<sequence>MKEPGGILNSVRFKIIQPISTFQINFQKQYNPIMPDLIQLQQLSDSLEGTLFYDDLHKKLYATDASAYRIMPEAVAVPKTEEDIVKIIRFASENNISITPRTAGTSLAGQTVGNGIIVDVSKHFTKIVSFDAEKKTITVQPGVIRDELNLYLKPHGLFFAPTTSTTNRCMIGGMVGNNSSGTTSIRYGVTRDKIVEIKAVLSDGSIAVFKDLTSEEFIEKTKGDSLESKIYKTIYEELSNEENQKEILKEFPKPEIHRRNTGYAIDVLLKSKLFSGPEDTINLGKLLCGSEGTLAFTTEITLKVDDLPPVNNIMVVAHFHTIQESLEAVVTAMKHHLYTCEMMDDTILDCTKTNREQAKNRFFIVGEPKAVIMLEVGSHISMEDAELQADALIKELQDNNFGYALPKIYGEDIDKVNEVRKAGLGLLGSIVGDDKAADSIEDTAVELSDLPNYIADFAAMMERHGQSAIYYAHAGAGELHLRPKINLKTKEGLHQFRNLSTEVAHLVKKYRGSLSGEHGDGILRGEFLPFMIGDKNYELLKRIKKAFDPNTILNVGKIVNASKMDENLRFEAGRIEPEIKTIQDFSDSLGVLRAAEKCNGSGDCRKLPSAGGTLCPSYRATRNEKDTTRARANALREYLTHSEKENKFDHEELYKVFELCVSCKACASECPSNVDVATLKAEFLYQYQKANGFSFRNKIFAFNSKLNEFGSIAPSLTNWVSNLSFVKKRMGIAPERQVPLLAPKTFRKWYEKNKKLYTTNSFENGSIYLFCDEFTNYYDVSVGIDAYELLTKLGYNVIIIDHEESGRAFISKGFLEEAQEIANKNVNIFKNIISENTPLIGIEPSAILTFRDEYLRLAGDKESAEKLAQNTFTVEEFFKREITNGKIHSGQFSEKEKNIKIHGHCHQKSLSSVEASFAMLNVPKNNTVTIYNSGCCGMAGSFGYEKEHYEISMQMGEDTLFPKIRTTEPSTEIVAAGTSCRHQIFDGTSRKAMHPVTILKDCLK</sequence>
<keyword evidence="2" id="KW-0285">Flavoprotein</keyword>
<keyword evidence="4" id="KW-0274">FAD</keyword>
<evidence type="ECO:0000256" key="5">
    <source>
        <dbReference type="ARBA" id="ARBA00023002"/>
    </source>
</evidence>
<dbReference type="SUPFAM" id="SSF55103">
    <property type="entry name" value="FAD-linked oxidases, C-terminal domain"/>
    <property type="match status" value="1"/>
</dbReference>
<proteinExistence type="predicted"/>
<dbReference type="EMBL" id="FXTA01000003">
    <property type="protein sequence ID" value="SMO72556.1"/>
    <property type="molecule type" value="Genomic_DNA"/>
</dbReference>
<dbReference type="PROSITE" id="PS00198">
    <property type="entry name" value="4FE4S_FER_1"/>
    <property type="match status" value="1"/>
</dbReference>
<evidence type="ECO:0000256" key="1">
    <source>
        <dbReference type="ARBA" id="ARBA00001974"/>
    </source>
</evidence>
<dbReference type="Gene3D" id="1.10.45.10">
    <property type="entry name" value="Vanillyl-alcohol Oxidase, Chain A, domain 4"/>
    <property type="match status" value="1"/>
</dbReference>
<reference evidence="10 11" key="1">
    <citation type="submission" date="2017-05" db="EMBL/GenBank/DDBJ databases">
        <authorList>
            <person name="Varghese N."/>
            <person name="Submissions S."/>
        </authorList>
    </citation>
    <scope>NUCLEOTIDE SEQUENCE [LARGE SCALE GENOMIC DNA]</scope>
    <source>
        <strain evidence="10 11">DSM 19382</strain>
    </source>
</reference>
<dbReference type="SUPFAM" id="SSF56176">
    <property type="entry name" value="FAD-binding/transporter-associated domain-like"/>
    <property type="match status" value="1"/>
</dbReference>
<dbReference type="PROSITE" id="PS51387">
    <property type="entry name" value="FAD_PCMH"/>
    <property type="match status" value="1"/>
</dbReference>
<dbReference type="Gene3D" id="3.30.70.2740">
    <property type="match status" value="1"/>
</dbReference>
<feature type="domain" description="4Fe-4S ferredoxin-type" evidence="8">
    <location>
        <begin position="651"/>
        <end position="682"/>
    </location>
</feature>
<dbReference type="Gene3D" id="1.10.1060.10">
    <property type="entry name" value="Alpha-helical ferredoxin"/>
    <property type="match status" value="1"/>
</dbReference>
<keyword evidence="5" id="KW-0560">Oxidoreductase</keyword>
<evidence type="ECO:0000259" key="9">
    <source>
        <dbReference type="PROSITE" id="PS51387"/>
    </source>
</evidence>
<dbReference type="Pfam" id="PF02913">
    <property type="entry name" value="FAD-oxidase_C"/>
    <property type="match status" value="1"/>
</dbReference>
<dbReference type="AlphaFoldDB" id="A0A521DLK6"/>
<dbReference type="InterPro" id="IPR017896">
    <property type="entry name" value="4Fe4S_Fe-S-bd"/>
</dbReference>
<comment type="cofactor">
    <cofactor evidence="1">
        <name>FAD</name>
        <dbReference type="ChEBI" id="CHEBI:57692"/>
    </cofactor>
</comment>
<dbReference type="InterPro" id="IPR017900">
    <property type="entry name" value="4Fe4S_Fe_S_CS"/>
</dbReference>
<keyword evidence="6" id="KW-0408">Iron</keyword>
<evidence type="ECO:0000256" key="2">
    <source>
        <dbReference type="ARBA" id="ARBA00022630"/>
    </source>
</evidence>